<organism evidence="3 4">
    <name type="scientific">Lachnellula cervina</name>
    <dbReference type="NCBI Taxonomy" id="1316786"/>
    <lineage>
        <taxon>Eukaryota</taxon>
        <taxon>Fungi</taxon>
        <taxon>Dikarya</taxon>
        <taxon>Ascomycota</taxon>
        <taxon>Pezizomycotina</taxon>
        <taxon>Leotiomycetes</taxon>
        <taxon>Helotiales</taxon>
        <taxon>Lachnaceae</taxon>
        <taxon>Lachnellula</taxon>
    </lineage>
</organism>
<comment type="caution">
    <text evidence="3">The sequence shown here is derived from an EMBL/GenBank/DDBJ whole genome shotgun (WGS) entry which is preliminary data.</text>
</comment>
<dbReference type="GO" id="GO:0032259">
    <property type="term" value="P:methylation"/>
    <property type="evidence" value="ECO:0007669"/>
    <property type="project" value="InterPro"/>
</dbReference>
<evidence type="ECO:0000256" key="1">
    <source>
        <dbReference type="SAM" id="MobiDB-lite"/>
    </source>
</evidence>
<reference evidence="3 4" key="1">
    <citation type="submission" date="2018-05" db="EMBL/GenBank/DDBJ databases">
        <title>Whole genome sequencing for identification of molecular markers to develop diagnostic detection tools for the regulated plant pathogen Lachnellula willkommii.</title>
        <authorList>
            <person name="Giroux E."/>
            <person name="Bilodeau G."/>
        </authorList>
    </citation>
    <scope>NUCLEOTIDE SEQUENCE [LARGE SCALE GENOMIC DNA]</scope>
    <source>
        <strain evidence="3 4">CBS 625.97</strain>
    </source>
</reference>
<dbReference type="EMBL" id="QGMG01000367">
    <property type="protein sequence ID" value="TVY54180.1"/>
    <property type="molecule type" value="Genomic_DNA"/>
</dbReference>
<feature type="region of interest" description="Disordered" evidence="1">
    <location>
        <begin position="417"/>
        <end position="486"/>
    </location>
</feature>
<feature type="region of interest" description="Disordered" evidence="1">
    <location>
        <begin position="1"/>
        <end position="20"/>
    </location>
</feature>
<feature type="compositionally biased region" description="Polar residues" evidence="1">
    <location>
        <begin position="424"/>
        <end position="436"/>
    </location>
</feature>
<dbReference type="InterPro" id="IPR002877">
    <property type="entry name" value="RNA_MeTrfase_FtsJ_dom"/>
</dbReference>
<sequence>MSTPTAPPEVGSSPKPEFVTTKKPSMISIDELVKIMEANTLQDDPREKRTERSSKLVKAYLIKNEPEFVRVMGFRDRGWMQNKDKGDAFFKAQRERADNADVSGEQKFFRMMIQIADEMNGLTGALSPQTARGPNMKVLDICMAPGGYTAAVLKFNPRASTFAITLPKDQGGHPIHIERSRLAGLQLLDVTMLVNEYTDKPIPPNHPDREKFLTIRPFRFHSFDLVFCDGMVLRTQQREDYREKNEVIRLSTSQLILAMQRIKPGGTLVMLLHKIDSFPAANILHIFSKFAKVEAFKPQKKHATRSSFYMIAKDVQAGHEAAKAVVEEWREAWWKATFGGETGTGEPKLDPPESVVLNMLEEFGEQLMEMGRPVWRTQGDALSRTEYAGDGSIVRSDNAVGLSNAVKPSPWRDLRESLKENVPLPNSRSPVGSSSWRALRENVPPQSTASPITPSPWDVVRESLKDRVPPQSSTSPTPLNKDLEDI</sequence>
<dbReference type="AlphaFoldDB" id="A0A7D8URP3"/>
<accession>A0A7D8URP3</accession>
<dbReference type="Pfam" id="PF01728">
    <property type="entry name" value="FtsJ"/>
    <property type="match status" value="1"/>
</dbReference>
<keyword evidence="4" id="KW-1185">Reference proteome</keyword>
<feature type="compositionally biased region" description="Basic and acidic residues" evidence="1">
    <location>
        <begin position="459"/>
        <end position="468"/>
    </location>
</feature>
<evidence type="ECO:0000259" key="2">
    <source>
        <dbReference type="Pfam" id="PF01728"/>
    </source>
</evidence>
<dbReference type="OrthoDB" id="417125at2759"/>
<proteinExistence type="predicted"/>
<feature type="domain" description="Ribosomal RNA methyltransferase FtsJ" evidence="2">
    <location>
        <begin position="134"/>
        <end position="313"/>
    </location>
</feature>
<evidence type="ECO:0000313" key="4">
    <source>
        <dbReference type="Proteomes" id="UP000481288"/>
    </source>
</evidence>
<evidence type="ECO:0000313" key="3">
    <source>
        <dbReference type="EMBL" id="TVY54180.1"/>
    </source>
</evidence>
<name>A0A7D8URP3_9HELO</name>
<dbReference type="GO" id="GO:0008168">
    <property type="term" value="F:methyltransferase activity"/>
    <property type="evidence" value="ECO:0007669"/>
    <property type="project" value="InterPro"/>
</dbReference>
<protein>
    <recommendedName>
        <fullName evidence="2">Ribosomal RNA methyltransferase FtsJ domain-containing protein</fullName>
    </recommendedName>
</protein>
<dbReference type="InterPro" id="IPR029063">
    <property type="entry name" value="SAM-dependent_MTases_sf"/>
</dbReference>
<dbReference type="Gene3D" id="3.40.50.150">
    <property type="entry name" value="Vaccinia Virus protein VP39"/>
    <property type="match status" value="1"/>
</dbReference>
<dbReference type="SUPFAM" id="SSF53335">
    <property type="entry name" value="S-adenosyl-L-methionine-dependent methyltransferases"/>
    <property type="match status" value="1"/>
</dbReference>
<dbReference type="Proteomes" id="UP000481288">
    <property type="component" value="Unassembled WGS sequence"/>
</dbReference>
<gene>
    <name evidence="3" type="ORF">LCER1_G004590</name>
</gene>